<reference evidence="1 2" key="1">
    <citation type="submission" date="2021-03" db="EMBL/GenBank/DDBJ databases">
        <title>The first data on the complete genome of the tetrodotoxin-producing bacterium.</title>
        <authorList>
            <person name="Melnikova D.I."/>
            <person name="Nijland R."/>
            <person name="Magarlamov T.Y."/>
        </authorList>
    </citation>
    <scope>NUCLEOTIDE SEQUENCE [LARGE SCALE GENOMIC DNA]</scope>
    <source>
        <strain evidence="1 2">1839</strain>
    </source>
</reference>
<evidence type="ECO:0000313" key="2">
    <source>
        <dbReference type="Proteomes" id="UP000679247"/>
    </source>
</evidence>
<dbReference type="Pfam" id="PF03406">
    <property type="entry name" value="Phage_fiber_2"/>
    <property type="match status" value="1"/>
</dbReference>
<sequence length="235" mass="25107">MANGWGEWKESETTDGSQAKVNVVSQALTTHDSKNASLTTKGHVQLSSSVTSTSTSLAATPSAVKAAMDRANEAFQSASNGKTLVGNAITGFDSKITLPANPSFQDLADAIDRIRLVILEPGANLFASSDREIGFYNSSYQVQKEIIVPYGGTIRVSFQAASYFNGSAYYRIYVNGSPIGIQRVLTNSGQFTTFTQDIAIKAGDRVQLFAYSTNGTAYARNFNISTNLLSATVVL</sequence>
<evidence type="ECO:0000313" key="1">
    <source>
        <dbReference type="EMBL" id="QVY63859.1"/>
    </source>
</evidence>
<protein>
    <submittedName>
        <fullName evidence="1">Tail fiber protein</fullName>
    </submittedName>
</protein>
<keyword evidence="2" id="KW-1185">Reference proteome</keyword>
<accession>A0ABX8FIL1</accession>
<organism evidence="1 2">
    <name type="scientific">Cytobacillus gottheilii</name>
    <dbReference type="NCBI Taxonomy" id="859144"/>
    <lineage>
        <taxon>Bacteria</taxon>
        <taxon>Bacillati</taxon>
        <taxon>Bacillota</taxon>
        <taxon>Bacilli</taxon>
        <taxon>Bacillales</taxon>
        <taxon>Bacillaceae</taxon>
        <taxon>Cytobacillus</taxon>
    </lineage>
</organism>
<proteinExistence type="predicted"/>
<gene>
    <name evidence="1" type="ORF">J1899_18405</name>
</gene>
<dbReference type="InterPro" id="IPR005068">
    <property type="entry name" value="Phage_lambda_Stf-r2"/>
</dbReference>
<name>A0ABX8FIL1_9BACI</name>
<dbReference type="Proteomes" id="UP000679247">
    <property type="component" value="Chromosome"/>
</dbReference>
<dbReference type="EMBL" id="CP071709">
    <property type="protein sequence ID" value="QVY63859.1"/>
    <property type="molecule type" value="Genomic_DNA"/>
</dbReference>
<dbReference type="SUPFAM" id="SSF49785">
    <property type="entry name" value="Galactose-binding domain-like"/>
    <property type="match status" value="1"/>
</dbReference>
<dbReference type="InterPro" id="IPR008979">
    <property type="entry name" value="Galactose-bd-like_sf"/>
</dbReference>